<name>A0A553HJP0_9PEZI</name>
<dbReference type="STRING" id="2512241.A0A553HJP0"/>
<protein>
    <submittedName>
        <fullName evidence="1">Uncharacterized protein</fullName>
    </submittedName>
</protein>
<reference evidence="2" key="1">
    <citation type="submission" date="2019-06" db="EMBL/GenBank/DDBJ databases">
        <title>Draft genome sequence of the griseofulvin-producing fungus Xylaria cubensis strain G536.</title>
        <authorList>
            <person name="Mead M.E."/>
            <person name="Raja H.A."/>
            <person name="Steenwyk J.L."/>
            <person name="Knowles S.L."/>
            <person name="Oberlies N.H."/>
            <person name="Rokas A."/>
        </authorList>
    </citation>
    <scope>NUCLEOTIDE SEQUENCE [LARGE SCALE GENOMIC DNA]</scope>
    <source>
        <strain evidence="2">G536</strain>
    </source>
</reference>
<comment type="caution">
    <text evidence="1">The sequence shown here is derived from an EMBL/GenBank/DDBJ whole genome shotgun (WGS) entry which is preliminary data.</text>
</comment>
<organism evidence="1 2">
    <name type="scientific">Xylaria flabelliformis</name>
    <dbReference type="NCBI Taxonomy" id="2512241"/>
    <lineage>
        <taxon>Eukaryota</taxon>
        <taxon>Fungi</taxon>
        <taxon>Dikarya</taxon>
        <taxon>Ascomycota</taxon>
        <taxon>Pezizomycotina</taxon>
        <taxon>Sordariomycetes</taxon>
        <taxon>Xylariomycetidae</taxon>
        <taxon>Xylariales</taxon>
        <taxon>Xylariaceae</taxon>
        <taxon>Xylaria</taxon>
    </lineage>
</organism>
<dbReference type="Proteomes" id="UP000319160">
    <property type="component" value="Unassembled WGS sequence"/>
</dbReference>
<proteinExistence type="predicted"/>
<evidence type="ECO:0000313" key="1">
    <source>
        <dbReference type="EMBL" id="TRX88164.1"/>
    </source>
</evidence>
<dbReference type="PANTHER" id="PTHR10622:SF10">
    <property type="entry name" value="HET DOMAIN-CONTAINING PROTEIN"/>
    <property type="match status" value="1"/>
</dbReference>
<dbReference type="PANTHER" id="PTHR10622">
    <property type="entry name" value="HET DOMAIN-CONTAINING PROTEIN"/>
    <property type="match status" value="1"/>
</dbReference>
<accession>A0A553HJP0</accession>
<dbReference type="AlphaFoldDB" id="A0A553HJP0"/>
<keyword evidence="2" id="KW-1185">Reference proteome</keyword>
<evidence type="ECO:0000313" key="2">
    <source>
        <dbReference type="Proteomes" id="UP000319160"/>
    </source>
</evidence>
<dbReference type="EMBL" id="VFLP01000098">
    <property type="protein sequence ID" value="TRX88164.1"/>
    <property type="molecule type" value="Genomic_DNA"/>
</dbReference>
<gene>
    <name evidence="1" type="ORF">FHL15_010962</name>
</gene>
<dbReference type="OrthoDB" id="194358at2759"/>
<sequence>MSWMASRTTMRPEDIAYSLLGLLGVIMNVDYGEGALAFLRLQETVMKSSKIDESLFAWRMPKPNDEARYESAKGFDENEWGLLAASPCWFQESGDSV</sequence>